<gene>
    <name evidence="1" type="ORF">SAMN05421546_0075</name>
</gene>
<evidence type="ECO:0000313" key="2">
    <source>
        <dbReference type="Proteomes" id="UP000241788"/>
    </source>
</evidence>
<organism evidence="1 2">
    <name type="scientific">Solilutibacter tolerans</name>
    <dbReference type="NCBI Taxonomy" id="1604334"/>
    <lineage>
        <taxon>Bacteria</taxon>
        <taxon>Pseudomonadati</taxon>
        <taxon>Pseudomonadota</taxon>
        <taxon>Gammaproteobacteria</taxon>
        <taxon>Lysobacterales</taxon>
        <taxon>Lysobacteraceae</taxon>
        <taxon>Solilutibacter</taxon>
    </lineage>
</organism>
<name>A0A1N6N428_9GAMM</name>
<dbReference type="RefSeq" id="WP_076584505.1">
    <property type="nucleotide sequence ID" value="NZ_FTLW01000001.1"/>
</dbReference>
<dbReference type="Proteomes" id="UP000241788">
    <property type="component" value="Unassembled WGS sequence"/>
</dbReference>
<accession>A0A1N6N428</accession>
<protein>
    <recommendedName>
        <fullName evidence="3">DUF4194 domain-containing protein</fullName>
    </recommendedName>
</protein>
<dbReference type="OrthoDB" id="6102739at2"/>
<evidence type="ECO:0008006" key="3">
    <source>
        <dbReference type="Google" id="ProtNLM"/>
    </source>
</evidence>
<dbReference type="Pfam" id="PF13835">
    <property type="entry name" value="DUF4194"/>
    <property type="match status" value="1"/>
</dbReference>
<reference evidence="2" key="1">
    <citation type="submission" date="2017-01" db="EMBL/GenBank/DDBJ databases">
        <authorList>
            <person name="Varghese N."/>
            <person name="Submissions S."/>
        </authorList>
    </citation>
    <scope>NUCLEOTIDE SEQUENCE [LARGE SCALE GENOMIC DNA]</scope>
    <source>
        <strain evidence="2">UM1</strain>
    </source>
</reference>
<sequence length="204" mass="23514">MANWERLAAQSSGHYEEQDYQQAAYRLMMEQVIYAGDRGGRLPYELLTHHLSTFREVFEQFGMTITHNPHHGYVVAIPRHAFGGRMRLEETRLALLLRRVYDDRINAVDIVDGEAFVTLEELEQLYKELLGRQLPDRGEMRELLRSLRRNGMAREIDAADDQPFQIVIRPAITDILGQTALLQLAAYGVDPEVDEELEVDDETT</sequence>
<keyword evidence="2" id="KW-1185">Reference proteome</keyword>
<evidence type="ECO:0000313" key="1">
    <source>
        <dbReference type="EMBL" id="SIP86781.1"/>
    </source>
</evidence>
<dbReference type="InterPro" id="IPR025449">
    <property type="entry name" value="JetB"/>
</dbReference>
<dbReference type="STRING" id="1604334.SAMN05421546_0075"/>
<proteinExistence type="predicted"/>
<dbReference type="EMBL" id="FTLW01000001">
    <property type="protein sequence ID" value="SIP86781.1"/>
    <property type="molecule type" value="Genomic_DNA"/>
</dbReference>
<dbReference type="AlphaFoldDB" id="A0A1N6N428"/>